<name>A0A7H1PR48_9ACTN</name>
<accession>A0A7H1PR48</accession>
<protein>
    <submittedName>
        <fullName evidence="1">Uncharacterized protein</fullName>
    </submittedName>
</protein>
<dbReference type="Proteomes" id="UP000516422">
    <property type="component" value="Chromosome"/>
</dbReference>
<dbReference type="AlphaFoldDB" id="A0A7H1PR48"/>
<dbReference type="EMBL" id="CP051006">
    <property type="protein sequence ID" value="QNT90528.1"/>
    <property type="molecule type" value="Genomic_DNA"/>
</dbReference>
<reference evidence="1 2" key="1">
    <citation type="submission" date="2020-04" db="EMBL/GenBank/DDBJ databases">
        <title>Characterization and engineering of Streptomyces griseofuscus DSM40191 as a potential heterologous host for expression of BGCs.</title>
        <authorList>
            <person name="Gren T."/>
            <person name="Whitford C.M."/>
            <person name="Mohite O.S."/>
            <person name="Joergensen T.S."/>
            <person name="Nielsen J.B."/>
            <person name="Lee S.Y."/>
            <person name="Weber T."/>
        </authorList>
    </citation>
    <scope>NUCLEOTIDE SEQUENCE [LARGE SCALE GENOMIC DNA]</scope>
    <source>
        <strain evidence="1 2">DSM 40191</strain>
    </source>
</reference>
<organism evidence="1 2">
    <name type="scientific">Streptomyces griseofuscus</name>
    <dbReference type="NCBI Taxonomy" id="146922"/>
    <lineage>
        <taxon>Bacteria</taxon>
        <taxon>Bacillati</taxon>
        <taxon>Actinomycetota</taxon>
        <taxon>Actinomycetes</taxon>
        <taxon>Kitasatosporales</taxon>
        <taxon>Streptomycetaceae</taxon>
        <taxon>Streptomyces</taxon>
    </lineage>
</organism>
<evidence type="ECO:0000313" key="2">
    <source>
        <dbReference type="Proteomes" id="UP000516422"/>
    </source>
</evidence>
<dbReference type="KEGG" id="sgf:HEP81_00191"/>
<evidence type="ECO:0000313" key="1">
    <source>
        <dbReference type="EMBL" id="QNT90528.1"/>
    </source>
</evidence>
<proteinExistence type="predicted"/>
<dbReference type="GeneID" id="99971360"/>
<gene>
    <name evidence="1" type="ORF">HEP81_00191</name>
</gene>
<sequence length="40" mass="4132">MTSENVAGQETVESAAAVSAKAVDNQLIDELVSRVQAEGL</sequence>
<dbReference type="RefSeq" id="WP_397912824.1">
    <property type="nucleotide sequence ID" value="NZ_CP051006.1"/>
</dbReference>